<feature type="non-terminal residue" evidence="2">
    <location>
        <position position="1"/>
    </location>
</feature>
<sequence length="320" mass="36077">HWQYSSTSTSLRLFVERMEGCRSFWNRVRRRSMPWCSWRKQPGTCRSRLDEHNRTSSPCLDLVRACSVSTRLASSRRGRSVGWNSPTYSCVSCTDSITPTGLQQGRVAGDDDTARPATQSRRDAAYNAITRHKFYMDLFPDKGVATQTSRCLKVVVFDNKQGGKPVVVNCITVGKPLYLSHGLFGRATRAYRVVLEHDLAEGLPRVYVLKDSWRMGTLRPEVDCYMLTEHYYKQKGLSMDGVARCVGTIDLSAPEADLSTRTGRRDPPGIRCQPVRCLAPVSHAHIAYARRGSDRRVPEHEDDGPWSVTSGRTTQSRTRS</sequence>
<proteinExistence type="predicted"/>
<dbReference type="Proteomes" id="UP001295794">
    <property type="component" value="Unassembled WGS sequence"/>
</dbReference>
<keyword evidence="3" id="KW-1185">Reference proteome</keyword>
<protein>
    <submittedName>
        <fullName evidence="2">Uncharacterized protein</fullName>
    </submittedName>
</protein>
<comment type="caution">
    <text evidence="2">The sequence shown here is derived from an EMBL/GenBank/DDBJ whole genome shotgun (WGS) entry which is preliminary data.</text>
</comment>
<evidence type="ECO:0000313" key="3">
    <source>
        <dbReference type="Proteomes" id="UP001295794"/>
    </source>
</evidence>
<feature type="region of interest" description="Disordered" evidence="1">
    <location>
        <begin position="289"/>
        <end position="320"/>
    </location>
</feature>
<evidence type="ECO:0000313" key="2">
    <source>
        <dbReference type="EMBL" id="CAK5263537.1"/>
    </source>
</evidence>
<accession>A0AAD2GWJ0</accession>
<dbReference type="AlphaFoldDB" id="A0AAD2GWJ0"/>
<name>A0AAD2GWJ0_9AGAR</name>
<evidence type="ECO:0000256" key="1">
    <source>
        <dbReference type="SAM" id="MobiDB-lite"/>
    </source>
</evidence>
<gene>
    <name evidence="2" type="ORF">MYCIT1_LOCUS3001</name>
</gene>
<dbReference type="EMBL" id="CAVNYO010000040">
    <property type="protein sequence ID" value="CAK5263537.1"/>
    <property type="molecule type" value="Genomic_DNA"/>
</dbReference>
<feature type="compositionally biased region" description="Low complexity" evidence="1">
    <location>
        <begin position="307"/>
        <end position="320"/>
    </location>
</feature>
<reference evidence="2" key="1">
    <citation type="submission" date="2023-11" db="EMBL/GenBank/DDBJ databases">
        <authorList>
            <person name="De Vega J J."/>
            <person name="De Vega J J."/>
        </authorList>
    </citation>
    <scope>NUCLEOTIDE SEQUENCE</scope>
</reference>
<organism evidence="2 3">
    <name type="scientific">Mycena citricolor</name>
    <dbReference type="NCBI Taxonomy" id="2018698"/>
    <lineage>
        <taxon>Eukaryota</taxon>
        <taxon>Fungi</taxon>
        <taxon>Dikarya</taxon>
        <taxon>Basidiomycota</taxon>
        <taxon>Agaricomycotina</taxon>
        <taxon>Agaricomycetes</taxon>
        <taxon>Agaricomycetidae</taxon>
        <taxon>Agaricales</taxon>
        <taxon>Marasmiineae</taxon>
        <taxon>Mycenaceae</taxon>
        <taxon>Mycena</taxon>
    </lineage>
</organism>
<feature type="non-terminal residue" evidence="2">
    <location>
        <position position="320"/>
    </location>
</feature>